<dbReference type="InterPro" id="IPR003439">
    <property type="entry name" value="ABC_transporter-like_ATP-bd"/>
</dbReference>
<accession>M2PXG9</accession>
<evidence type="ECO:0000256" key="9">
    <source>
        <dbReference type="ARBA" id="ARBA00023136"/>
    </source>
</evidence>
<dbReference type="Gene3D" id="1.20.1560.10">
    <property type="entry name" value="ABC transporter type 1, transmembrane domain"/>
    <property type="match status" value="1"/>
</dbReference>
<reference evidence="14 16" key="1">
    <citation type="submission" date="2012-10" db="EMBL/GenBank/DDBJ databases">
        <title>Genome assembly of Amycolatopsis azurea DSM 43854.</title>
        <authorList>
            <person name="Khatri I."/>
            <person name="Kaur I."/>
            <person name="Subramanian S."/>
            <person name="Mayilraj S."/>
        </authorList>
    </citation>
    <scope>NUCLEOTIDE SEQUENCE [LARGE SCALE GENOMIC DNA]</scope>
    <source>
        <strain evidence="14 16">DSM 43854</strain>
    </source>
</reference>
<evidence type="ECO:0000313" key="16">
    <source>
        <dbReference type="Proteomes" id="UP000014137"/>
    </source>
</evidence>
<dbReference type="FunFam" id="3.40.50.300:FF:000221">
    <property type="entry name" value="Multidrug ABC transporter ATP-binding protein"/>
    <property type="match status" value="1"/>
</dbReference>
<keyword evidence="2" id="KW-0813">Transport</keyword>
<evidence type="ECO:0000259" key="12">
    <source>
        <dbReference type="PROSITE" id="PS50893"/>
    </source>
</evidence>
<dbReference type="InterPro" id="IPR017871">
    <property type="entry name" value="ABC_transporter-like_CS"/>
</dbReference>
<keyword evidence="7" id="KW-0067">ATP-binding</keyword>
<evidence type="ECO:0000256" key="6">
    <source>
        <dbReference type="ARBA" id="ARBA00022741"/>
    </source>
</evidence>
<evidence type="ECO:0000256" key="2">
    <source>
        <dbReference type="ARBA" id="ARBA00022448"/>
    </source>
</evidence>
<keyword evidence="4" id="KW-0997">Cell inner membrane</keyword>
<dbReference type="PROSITE" id="PS50929">
    <property type="entry name" value="ABC_TM1F"/>
    <property type="match status" value="1"/>
</dbReference>
<evidence type="ECO:0000256" key="10">
    <source>
        <dbReference type="ARBA" id="ARBA00023455"/>
    </source>
</evidence>
<dbReference type="InterPro" id="IPR003593">
    <property type="entry name" value="AAA+_ATPase"/>
</dbReference>
<protein>
    <submittedName>
        <fullName evidence="14 15">ABC transporter</fullName>
    </submittedName>
</protein>
<evidence type="ECO:0000256" key="8">
    <source>
        <dbReference type="ARBA" id="ARBA00022989"/>
    </source>
</evidence>
<evidence type="ECO:0000313" key="17">
    <source>
        <dbReference type="Proteomes" id="UP000188551"/>
    </source>
</evidence>
<dbReference type="SUPFAM" id="SSF90123">
    <property type="entry name" value="ABC transporter transmembrane region"/>
    <property type="match status" value="1"/>
</dbReference>
<dbReference type="GO" id="GO:0005886">
    <property type="term" value="C:plasma membrane"/>
    <property type="evidence" value="ECO:0007669"/>
    <property type="project" value="UniProtKB-SubCell"/>
</dbReference>
<evidence type="ECO:0000256" key="11">
    <source>
        <dbReference type="SAM" id="Phobius"/>
    </source>
</evidence>
<dbReference type="PANTHER" id="PTHR24221">
    <property type="entry name" value="ATP-BINDING CASSETTE SUB-FAMILY B"/>
    <property type="match status" value="1"/>
</dbReference>
<feature type="domain" description="ABC transporter" evidence="12">
    <location>
        <begin position="331"/>
        <end position="567"/>
    </location>
</feature>
<dbReference type="Proteomes" id="UP000188551">
    <property type="component" value="Unassembled WGS sequence"/>
</dbReference>
<evidence type="ECO:0000256" key="3">
    <source>
        <dbReference type="ARBA" id="ARBA00022475"/>
    </source>
</evidence>
<comment type="similarity">
    <text evidence="10">Belongs to the ABC transporter superfamily. Siderophore-Fe(3+) uptake transporter (SIUT) (TC 3.A.1.21) family.</text>
</comment>
<dbReference type="Pfam" id="PF00005">
    <property type="entry name" value="ABC_tran"/>
    <property type="match status" value="1"/>
</dbReference>
<dbReference type="SUPFAM" id="SSF52540">
    <property type="entry name" value="P-loop containing nucleoside triphosphate hydrolases"/>
    <property type="match status" value="1"/>
</dbReference>
<dbReference type="PANTHER" id="PTHR24221:SF654">
    <property type="entry name" value="ATP-BINDING CASSETTE SUB-FAMILY B MEMBER 6"/>
    <property type="match status" value="1"/>
</dbReference>
<feature type="domain" description="ABC transmembrane type-1" evidence="13">
    <location>
        <begin position="23"/>
        <end position="299"/>
    </location>
</feature>
<dbReference type="InterPro" id="IPR036640">
    <property type="entry name" value="ABC1_TM_sf"/>
</dbReference>
<evidence type="ECO:0000259" key="13">
    <source>
        <dbReference type="PROSITE" id="PS50929"/>
    </source>
</evidence>
<dbReference type="EMBL" id="ANMG01000005">
    <property type="protein sequence ID" value="EMD29323.1"/>
    <property type="molecule type" value="Genomic_DNA"/>
</dbReference>
<dbReference type="EMBL" id="MUXN01000002">
    <property type="protein sequence ID" value="OOC08116.1"/>
    <property type="molecule type" value="Genomic_DNA"/>
</dbReference>
<dbReference type="InterPro" id="IPR027417">
    <property type="entry name" value="P-loop_NTPase"/>
</dbReference>
<dbReference type="InterPro" id="IPR011527">
    <property type="entry name" value="ABC1_TM_dom"/>
</dbReference>
<dbReference type="OrthoDB" id="9806127at2"/>
<keyword evidence="6" id="KW-0547">Nucleotide-binding</keyword>
<dbReference type="Gene3D" id="3.40.50.300">
    <property type="entry name" value="P-loop containing nucleotide triphosphate hydrolases"/>
    <property type="match status" value="1"/>
</dbReference>
<dbReference type="Proteomes" id="UP000014137">
    <property type="component" value="Unassembled WGS sequence"/>
</dbReference>
<keyword evidence="5 11" id="KW-0812">Transmembrane</keyword>
<dbReference type="Pfam" id="PF00664">
    <property type="entry name" value="ABC_membrane"/>
    <property type="match status" value="1"/>
</dbReference>
<evidence type="ECO:0000256" key="1">
    <source>
        <dbReference type="ARBA" id="ARBA00004429"/>
    </source>
</evidence>
<dbReference type="GO" id="GO:0005524">
    <property type="term" value="F:ATP binding"/>
    <property type="evidence" value="ECO:0007669"/>
    <property type="project" value="UniProtKB-KW"/>
</dbReference>
<evidence type="ECO:0000256" key="5">
    <source>
        <dbReference type="ARBA" id="ARBA00022692"/>
    </source>
</evidence>
<dbReference type="PROSITE" id="PS00211">
    <property type="entry name" value="ABC_TRANSPORTER_1"/>
    <property type="match status" value="1"/>
</dbReference>
<reference evidence="15 17" key="2">
    <citation type="submission" date="2017-02" db="EMBL/GenBank/DDBJ databases">
        <title>Amycolatopsis azurea DSM 43854 draft genome.</title>
        <authorList>
            <person name="Mayilraj S."/>
        </authorList>
    </citation>
    <scope>NUCLEOTIDE SEQUENCE [LARGE SCALE GENOMIC DNA]</scope>
    <source>
        <strain evidence="15 17">DSM 43854</strain>
    </source>
</reference>
<keyword evidence="17" id="KW-1185">Reference proteome</keyword>
<organism evidence="14 16">
    <name type="scientific">Amycolatopsis azurea DSM 43854</name>
    <dbReference type="NCBI Taxonomy" id="1238180"/>
    <lineage>
        <taxon>Bacteria</taxon>
        <taxon>Bacillati</taxon>
        <taxon>Actinomycetota</taxon>
        <taxon>Actinomycetes</taxon>
        <taxon>Pseudonocardiales</taxon>
        <taxon>Pseudonocardiaceae</taxon>
        <taxon>Amycolatopsis</taxon>
    </lineage>
</organism>
<dbReference type="GO" id="GO:0140359">
    <property type="term" value="F:ABC-type transporter activity"/>
    <property type="evidence" value="ECO:0007669"/>
    <property type="project" value="InterPro"/>
</dbReference>
<name>M2PXG9_9PSEU</name>
<feature type="transmembrane region" description="Helical" evidence="11">
    <location>
        <begin position="237"/>
        <end position="264"/>
    </location>
</feature>
<keyword evidence="9 11" id="KW-0472">Membrane</keyword>
<evidence type="ECO:0000313" key="14">
    <source>
        <dbReference type="EMBL" id="EMD29323.1"/>
    </source>
</evidence>
<proteinExistence type="inferred from homology"/>
<dbReference type="PROSITE" id="PS50893">
    <property type="entry name" value="ABC_TRANSPORTER_2"/>
    <property type="match status" value="1"/>
</dbReference>
<dbReference type="PATRIC" id="fig|1238180.3.peg.1050"/>
<evidence type="ECO:0000313" key="15">
    <source>
        <dbReference type="EMBL" id="OOC08116.1"/>
    </source>
</evidence>
<dbReference type="InterPro" id="IPR039421">
    <property type="entry name" value="Type_1_exporter"/>
</dbReference>
<comment type="caution">
    <text evidence="14">The sequence shown here is derived from an EMBL/GenBank/DDBJ whole genome shotgun (WGS) entry which is preliminary data.</text>
</comment>
<dbReference type="GO" id="GO:0034040">
    <property type="term" value="F:ATPase-coupled lipid transmembrane transporter activity"/>
    <property type="evidence" value="ECO:0007669"/>
    <property type="project" value="TreeGrafter"/>
</dbReference>
<dbReference type="SMART" id="SM00382">
    <property type="entry name" value="AAA"/>
    <property type="match status" value="1"/>
</dbReference>
<evidence type="ECO:0000256" key="7">
    <source>
        <dbReference type="ARBA" id="ARBA00022840"/>
    </source>
</evidence>
<gene>
    <name evidence="15" type="ORF">B0293_04380</name>
    <name evidence="14" type="ORF">C791_5065</name>
</gene>
<keyword evidence="8 11" id="KW-1133">Transmembrane helix</keyword>
<feature type="transmembrane region" description="Helical" evidence="11">
    <location>
        <begin position="21"/>
        <end position="44"/>
    </location>
</feature>
<evidence type="ECO:0000256" key="4">
    <source>
        <dbReference type="ARBA" id="ARBA00022519"/>
    </source>
</evidence>
<dbReference type="RefSeq" id="WP_005151692.1">
    <property type="nucleotide sequence ID" value="NZ_ANMG01000005.1"/>
</dbReference>
<sequence>MIRRLLALWPQPGLLVKLGALHVALSVLQGLLFTLLIPILHALLSDPVDFAAATPWLAIGAAGVLLHWLLTVIATPVGFAASMRLAAALRRRLMAHTTTLPLGWFDAATKARLGRTVTASTGELSRLIAQLGPQVVQATVVPLTLVTAIFVLDWRLGLLLLATTPIAVAVMRRSGRIAAEVNEELDEATTEVAGRALELGQAQPVLRAAGYGETGGHRLRDALDEHRLRYRRGLRRTLVPGLGYAGVVLVAFVAMLVLAAALLLGGDLPVPDAVALLVLAVRYLEPLGALNGLIGGLRALENALGRIEAILRTAPLPAAASPVRDLAGTDIEFDGVTFSYGDSAPALRSVSFRCPAGTTTALVGPSGSGKTTIVRLVARFADVNAGVVRIGGTDVRELDDDTLMRSVAIVFQDVYLFDGTIEENVRLARPDATEAEFAEAARAARLDEVVARLPDGWRTRVGEGGAQLSGGERQRVSIARAFVKQAPIVLLDEVSSALDPENESMVQAAIADLCADPDRTVIVIAHRPGTLTGADHVVALDSGEIAERGTPAELLRTGGMFARIWTQNDRASGWHLAKDGRM</sequence>
<comment type="subcellular location">
    <subcellularLocation>
        <location evidence="1">Cell inner membrane</location>
        <topology evidence="1">Multi-pass membrane protein</topology>
    </subcellularLocation>
</comment>
<dbReference type="GO" id="GO:0016887">
    <property type="term" value="F:ATP hydrolysis activity"/>
    <property type="evidence" value="ECO:0007669"/>
    <property type="project" value="InterPro"/>
</dbReference>
<dbReference type="AlphaFoldDB" id="M2PXG9"/>
<feature type="transmembrane region" description="Helical" evidence="11">
    <location>
        <begin position="56"/>
        <end position="82"/>
    </location>
</feature>
<keyword evidence="3" id="KW-1003">Cell membrane</keyword>